<comment type="caution">
    <text evidence="1">The sequence shown here is derived from an EMBL/GenBank/DDBJ whole genome shotgun (WGS) entry which is preliminary data.</text>
</comment>
<reference evidence="1 2" key="1">
    <citation type="journal article" date="2016" name="Mol. Biol. Evol.">
        <title>Genome-Wide Survey of Gut Fungi (Harpellales) Reveals the First Horizontally Transferred Ubiquitin Gene from a Mosquito Host.</title>
        <authorList>
            <person name="Wang Y."/>
            <person name="White M.M."/>
            <person name="Kvist S."/>
            <person name="Moncalvo J.M."/>
        </authorList>
    </citation>
    <scope>NUCLEOTIDE SEQUENCE [LARGE SCALE GENOMIC DNA]</scope>
    <source>
        <strain evidence="1 2">ALG-7-W6</strain>
    </source>
</reference>
<accession>A0A1R0GZV1</accession>
<dbReference type="Proteomes" id="UP000187455">
    <property type="component" value="Unassembled WGS sequence"/>
</dbReference>
<sequence length="101" mass="11497">MIALTPEFSYLVLQSRIDSIYSLLLINESLIFFWLARNRGNAPETERPFDATIRYGTREVSATALNQHKPSNLLSWFPCQTITLKMKIFCGWGQGRGLGSQ</sequence>
<dbReference type="EMBL" id="LSSL01001553">
    <property type="protein sequence ID" value="OLY82419.1"/>
    <property type="molecule type" value="Genomic_DNA"/>
</dbReference>
<gene>
    <name evidence="1" type="ORF">AYI68_g3463</name>
</gene>
<protein>
    <submittedName>
        <fullName evidence="1">Uncharacterized protein</fullName>
    </submittedName>
</protein>
<organism evidence="1 2">
    <name type="scientific">Smittium mucronatum</name>
    <dbReference type="NCBI Taxonomy" id="133383"/>
    <lineage>
        <taxon>Eukaryota</taxon>
        <taxon>Fungi</taxon>
        <taxon>Fungi incertae sedis</taxon>
        <taxon>Zoopagomycota</taxon>
        <taxon>Kickxellomycotina</taxon>
        <taxon>Harpellomycetes</taxon>
        <taxon>Harpellales</taxon>
        <taxon>Legeriomycetaceae</taxon>
        <taxon>Smittium</taxon>
    </lineage>
</organism>
<dbReference type="AlphaFoldDB" id="A0A1R0GZV1"/>
<evidence type="ECO:0000313" key="1">
    <source>
        <dbReference type="EMBL" id="OLY82419.1"/>
    </source>
</evidence>
<keyword evidence="2" id="KW-1185">Reference proteome</keyword>
<name>A0A1R0GZV1_9FUNG</name>
<proteinExistence type="predicted"/>
<evidence type="ECO:0000313" key="2">
    <source>
        <dbReference type="Proteomes" id="UP000187455"/>
    </source>
</evidence>